<feature type="transmembrane region" description="Helical" evidence="1">
    <location>
        <begin position="6"/>
        <end position="31"/>
    </location>
</feature>
<keyword evidence="1" id="KW-0812">Transmembrane</keyword>
<name>A0A6I2MBS1_9BACI</name>
<gene>
    <name evidence="2" type="ORF">GJU41_12185</name>
</gene>
<proteinExistence type="predicted"/>
<dbReference type="RefSeq" id="WP_154318735.1">
    <property type="nucleotide sequence ID" value="NZ_CAJFZX010000009.1"/>
</dbReference>
<comment type="caution">
    <text evidence="2">The sequence shown here is derived from an EMBL/GenBank/DDBJ whole genome shotgun (WGS) entry which is preliminary data.</text>
</comment>
<keyword evidence="1" id="KW-1133">Transmembrane helix</keyword>
<evidence type="ECO:0000256" key="1">
    <source>
        <dbReference type="SAM" id="Phobius"/>
    </source>
</evidence>
<evidence type="ECO:0000313" key="3">
    <source>
        <dbReference type="Proteomes" id="UP000441585"/>
    </source>
</evidence>
<organism evidence="2 3">
    <name type="scientific">Metabacillus idriensis</name>
    <dbReference type="NCBI Taxonomy" id="324768"/>
    <lineage>
        <taxon>Bacteria</taxon>
        <taxon>Bacillati</taxon>
        <taxon>Bacillota</taxon>
        <taxon>Bacilli</taxon>
        <taxon>Bacillales</taxon>
        <taxon>Bacillaceae</taxon>
        <taxon>Metabacillus</taxon>
    </lineage>
</organism>
<dbReference type="EMBL" id="WKKF01000002">
    <property type="protein sequence ID" value="MRX54732.1"/>
    <property type="molecule type" value="Genomic_DNA"/>
</dbReference>
<dbReference type="Proteomes" id="UP000441585">
    <property type="component" value="Unassembled WGS sequence"/>
</dbReference>
<accession>A0A6I2MBS1</accession>
<keyword evidence="1" id="KW-0472">Membrane</keyword>
<protein>
    <submittedName>
        <fullName evidence="2">Uncharacterized protein</fullName>
    </submittedName>
</protein>
<sequence length="47" mass="5087">MINDITLPSIAGSVFVCTMAFMGVLMSEIVTPISKLNKIRMTADLRG</sequence>
<evidence type="ECO:0000313" key="2">
    <source>
        <dbReference type="EMBL" id="MRX54732.1"/>
    </source>
</evidence>
<dbReference type="AlphaFoldDB" id="A0A6I2MBS1"/>
<reference evidence="2 3" key="1">
    <citation type="submission" date="2019-11" db="EMBL/GenBank/DDBJ databases">
        <title>Bacillus idriensis genome.</title>
        <authorList>
            <person name="Konopka E.N."/>
            <person name="Newman J.D."/>
        </authorList>
    </citation>
    <scope>NUCLEOTIDE SEQUENCE [LARGE SCALE GENOMIC DNA]</scope>
    <source>
        <strain evidence="2 3">DSM 19097</strain>
    </source>
</reference>
<keyword evidence="3" id="KW-1185">Reference proteome</keyword>